<organism evidence="2 3">
    <name type="scientific">Cannabis sativa</name>
    <name type="common">Hemp</name>
    <name type="synonym">Marijuana</name>
    <dbReference type="NCBI Taxonomy" id="3483"/>
    <lineage>
        <taxon>Eukaryota</taxon>
        <taxon>Viridiplantae</taxon>
        <taxon>Streptophyta</taxon>
        <taxon>Embryophyta</taxon>
        <taxon>Tracheophyta</taxon>
        <taxon>Spermatophyta</taxon>
        <taxon>Magnoliopsida</taxon>
        <taxon>eudicotyledons</taxon>
        <taxon>Gunneridae</taxon>
        <taxon>Pentapetalae</taxon>
        <taxon>rosids</taxon>
        <taxon>fabids</taxon>
        <taxon>Rosales</taxon>
        <taxon>Cannabaceae</taxon>
        <taxon>Cannabis</taxon>
    </lineage>
</organism>
<dbReference type="AlphaFoldDB" id="A0A803QY45"/>
<dbReference type="Gramene" id="novel_model_2792_5bd9a17a.4.5bd9b137">
    <property type="protein sequence ID" value="cds.novel_model_2792_5bd9a17a.4.5bd9b137"/>
    <property type="gene ID" value="novel_gene_1498_5bd9a17a"/>
</dbReference>
<keyword evidence="1" id="KW-0812">Transmembrane</keyword>
<reference evidence="2" key="1">
    <citation type="submission" date="2018-11" db="EMBL/GenBank/DDBJ databases">
        <authorList>
            <person name="Grassa J C."/>
        </authorList>
    </citation>
    <scope>NUCLEOTIDE SEQUENCE [LARGE SCALE GENOMIC DNA]</scope>
</reference>
<keyword evidence="1" id="KW-1133">Transmembrane helix</keyword>
<accession>A0A803QY45</accession>
<evidence type="ECO:0000256" key="1">
    <source>
        <dbReference type="SAM" id="Phobius"/>
    </source>
</evidence>
<evidence type="ECO:0000313" key="3">
    <source>
        <dbReference type="Proteomes" id="UP000596661"/>
    </source>
</evidence>
<sequence>MLCKGIWKGRQTSTWRLRRCLVMLSCGVYCVSYMPLLGSHLISNHNNIYTHIHHQYTKSAAYLFKMYFDRGNFYDSTSFDLNWSKKMWKCQAQLLEKFLF</sequence>
<name>A0A803QY45_CANSA</name>
<dbReference type="Proteomes" id="UP000596661">
    <property type="component" value="Chromosome 4"/>
</dbReference>
<reference evidence="2" key="2">
    <citation type="submission" date="2021-03" db="UniProtKB">
        <authorList>
            <consortium name="EnsemblPlants"/>
        </authorList>
    </citation>
    <scope>IDENTIFICATION</scope>
</reference>
<feature type="transmembrane region" description="Helical" evidence="1">
    <location>
        <begin position="21"/>
        <end position="42"/>
    </location>
</feature>
<dbReference type="EnsemblPlants" id="novel_model_2792_5bd9a17a.4.5bd9b137">
    <property type="protein sequence ID" value="cds.novel_model_2792_5bd9a17a.4.5bd9b137"/>
    <property type="gene ID" value="novel_gene_1498_5bd9a17a"/>
</dbReference>
<keyword evidence="3" id="KW-1185">Reference proteome</keyword>
<protein>
    <submittedName>
        <fullName evidence="2">Uncharacterized protein</fullName>
    </submittedName>
</protein>
<keyword evidence="1" id="KW-0472">Membrane</keyword>
<proteinExistence type="predicted"/>
<evidence type="ECO:0000313" key="2">
    <source>
        <dbReference type="EnsemblPlants" id="cds.novel_model_2792_5bd9a17a.4.5bd9b137"/>
    </source>
</evidence>
<dbReference type="EMBL" id="UZAU01000362">
    <property type="status" value="NOT_ANNOTATED_CDS"/>
    <property type="molecule type" value="Genomic_DNA"/>
</dbReference>